<dbReference type="Pfam" id="PF13855">
    <property type="entry name" value="LRR_8"/>
    <property type="match status" value="1"/>
</dbReference>
<dbReference type="SMART" id="SM00365">
    <property type="entry name" value="LRR_SD22"/>
    <property type="match status" value="5"/>
</dbReference>
<feature type="compositionally biased region" description="Basic residues" evidence="3">
    <location>
        <begin position="316"/>
        <end position="327"/>
    </location>
</feature>
<dbReference type="eggNOG" id="KOG0531">
    <property type="taxonomic scope" value="Eukaryota"/>
</dbReference>
<dbReference type="InterPro" id="IPR032675">
    <property type="entry name" value="LRR_dom_sf"/>
</dbReference>
<keyword evidence="5" id="KW-1185">Reference proteome</keyword>
<dbReference type="EMBL" id="DS113513">
    <property type="protein sequence ID" value="EAY03174.1"/>
    <property type="molecule type" value="Genomic_DNA"/>
</dbReference>
<feature type="region of interest" description="Disordered" evidence="3">
    <location>
        <begin position="303"/>
        <end position="378"/>
    </location>
</feature>
<dbReference type="STRING" id="5722.A2EW26"/>
<dbReference type="PANTHER" id="PTHR46652">
    <property type="entry name" value="LEUCINE-RICH REPEAT AND IQ DOMAIN-CONTAINING PROTEIN 1-RELATED"/>
    <property type="match status" value="1"/>
</dbReference>
<evidence type="ECO:0000313" key="5">
    <source>
        <dbReference type="Proteomes" id="UP000001542"/>
    </source>
</evidence>
<dbReference type="PROSITE" id="PS51450">
    <property type="entry name" value="LRR"/>
    <property type="match status" value="1"/>
</dbReference>
<dbReference type="InterPro" id="IPR050836">
    <property type="entry name" value="SDS22/Internalin_LRR"/>
</dbReference>
<reference evidence="4" key="2">
    <citation type="journal article" date="2007" name="Science">
        <title>Draft genome sequence of the sexually transmitted pathogen Trichomonas vaginalis.</title>
        <authorList>
            <person name="Carlton J.M."/>
            <person name="Hirt R.P."/>
            <person name="Silva J.C."/>
            <person name="Delcher A.L."/>
            <person name="Schatz M."/>
            <person name="Zhao Q."/>
            <person name="Wortman J.R."/>
            <person name="Bidwell S.L."/>
            <person name="Alsmark U.C.M."/>
            <person name="Besteiro S."/>
            <person name="Sicheritz-Ponten T."/>
            <person name="Noel C.J."/>
            <person name="Dacks J.B."/>
            <person name="Foster P.G."/>
            <person name="Simillion C."/>
            <person name="Van de Peer Y."/>
            <person name="Miranda-Saavedra D."/>
            <person name="Barton G.J."/>
            <person name="Westrop G.D."/>
            <person name="Mueller S."/>
            <person name="Dessi D."/>
            <person name="Fiori P.L."/>
            <person name="Ren Q."/>
            <person name="Paulsen I."/>
            <person name="Zhang H."/>
            <person name="Bastida-Corcuera F.D."/>
            <person name="Simoes-Barbosa A."/>
            <person name="Brown M.T."/>
            <person name="Hayes R.D."/>
            <person name="Mukherjee M."/>
            <person name="Okumura C.Y."/>
            <person name="Schneider R."/>
            <person name="Smith A.J."/>
            <person name="Vanacova S."/>
            <person name="Villalvazo M."/>
            <person name="Haas B.J."/>
            <person name="Pertea M."/>
            <person name="Feldblyum T.V."/>
            <person name="Utterback T.R."/>
            <person name="Shu C.L."/>
            <person name="Osoegawa K."/>
            <person name="de Jong P.J."/>
            <person name="Hrdy I."/>
            <person name="Horvathova L."/>
            <person name="Zubacova Z."/>
            <person name="Dolezal P."/>
            <person name="Malik S.B."/>
            <person name="Logsdon J.M. Jr."/>
            <person name="Henze K."/>
            <person name="Gupta A."/>
            <person name="Wang C.C."/>
            <person name="Dunne R.L."/>
            <person name="Upcroft J.A."/>
            <person name="Upcroft P."/>
            <person name="White O."/>
            <person name="Salzberg S.L."/>
            <person name="Tang P."/>
            <person name="Chiu C.-H."/>
            <person name="Lee Y.-S."/>
            <person name="Embley T.M."/>
            <person name="Coombs G.H."/>
            <person name="Mottram J.C."/>
            <person name="Tachezy J."/>
            <person name="Fraser-Liggett C.M."/>
            <person name="Johnson P.J."/>
        </authorList>
    </citation>
    <scope>NUCLEOTIDE SEQUENCE [LARGE SCALE GENOMIC DNA]</scope>
    <source>
        <strain evidence="4">G3</strain>
    </source>
</reference>
<dbReference type="RefSeq" id="XP_001315397.1">
    <property type="nucleotide sequence ID" value="XM_001315362.1"/>
</dbReference>
<evidence type="ECO:0000256" key="1">
    <source>
        <dbReference type="ARBA" id="ARBA00022614"/>
    </source>
</evidence>
<dbReference type="VEuPathDB" id="TrichDB:TVAGG3_0120820"/>
<evidence type="ECO:0000256" key="2">
    <source>
        <dbReference type="ARBA" id="ARBA00022737"/>
    </source>
</evidence>
<reference evidence="4" key="1">
    <citation type="submission" date="2006-10" db="EMBL/GenBank/DDBJ databases">
        <authorList>
            <person name="Amadeo P."/>
            <person name="Zhao Q."/>
            <person name="Wortman J."/>
            <person name="Fraser-Liggett C."/>
            <person name="Carlton J."/>
        </authorList>
    </citation>
    <scope>NUCLEOTIDE SEQUENCE</scope>
    <source>
        <strain evidence="4">G3</strain>
    </source>
</reference>
<dbReference type="OMA" id="YSSDIHM"/>
<proteinExistence type="predicted"/>
<evidence type="ECO:0000256" key="3">
    <source>
        <dbReference type="SAM" id="MobiDB-lite"/>
    </source>
</evidence>
<gene>
    <name evidence="4" type="ORF">TVAG_345480</name>
</gene>
<dbReference type="PANTHER" id="PTHR46652:SF7">
    <property type="entry name" value="LEUCINE-RICH REPEAT AND IQ DOMAIN-CONTAINING PROTEIN 1"/>
    <property type="match status" value="1"/>
</dbReference>
<protein>
    <submittedName>
        <fullName evidence="4">Leucine Rich Repeat family protein</fullName>
    </submittedName>
</protein>
<name>A2EW26_TRIV3</name>
<dbReference type="GO" id="GO:0015630">
    <property type="term" value="C:microtubule cytoskeleton"/>
    <property type="evidence" value="ECO:0000318"/>
    <property type="project" value="GO_Central"/>
</dbReference>
<feature type="compositionally biased region" description="Basic and acidic residues" evidence="3">
    <location>
        <begin position="328"/>
        <end position="368"/>
    </location>
</feature>
<dbReference type="KEGG" id="tva:4761016"/>
<dbReference type="VEuPathDB" id="TrichDB:TVAG_345480"/>
<keyword evidence="1" id="KW-0433">Leucine-rich repeat</keyword>
<dbReference type="Proteomes" id="UP000001542">
    <property type="component" value="Unassembled WGS sequence"/>
</dbReference>
<accession>A2EW26</accession>
<keyword evidence="2" id="KW-0677">Repeat</keyword>
<dbReference type="SUPFAM" id="SSF52058">
    <property type="entry name" value="L domain-like"/>
    <property type="match status" value="1"/>
</dbReference>
<dbReference type="OrthoDB" id="1517790at2759"/>
<sequence>MSLTPEIIHSVTEGKPHNEIVELKLNEKELTGLCDLSSLTSLRKVFLKKNHFKSLEGIQNCENVIHIDVSENEIQEIQPELTGMKKLTVFIANKNSISSLGGLSKCTWVKSIVLSENRFTEFPDFSVFPEINTITLSKNLLTEVTFSAALAKLTNLNLGNNEISVFPDLTGFTELTQLLLNGNKITAIPESIKSLEKLTHIEIAKNQIANYEDLQNITALKLKNLNISGNPIEGDKPDELKEKLCTEIPTICEYNSKRVKPKKSHYSTDHPKYMEKKEQTEKILRGKYGGDYKEVKERIKEEKRNAREAELQGKTAKQKSVRQIKKSIIRESAAKKWRNEIQKEEKPKQEKPKQEKQKQEKPKKEQKISVDPFFEVIQ</sequence>
<dbReference type="Pfam" id="PF00560">
    <property type="entry name" value="LRR_1"/>
    <property type="match status" value="1"/>
</dbReference>
<dbReference type="AlphaFoldDB" id="A2EW26"/>
<dbReference type="SMR" id="A2EW26"/>
<organism evidence="4 5">
    <name type="scientific">Trichomonas vaginalis (strain ATCC PRA-98 / G3)</name>
    <dbReference type="NCBI Taxonomy" id="412133"/>
    <lineage>
        <taxon>Eukaryota</taxon>
        <taxon>Metamonada</taxon>
        <taxon>Parabasalia</taxon>
        <taxon>Trichomonadida</taxon>
        <taxon>Trichomonadidae</taxon>
        <taxon>Trichomonas</taxon>
    </lineage>
</organism>
<dbReference type="InterPro" id="IPR001611">
    <property type="entry name" value="Leu-rich_rpt"/>
</dbReference>
<evidence type="ECO:0000313" key="4">
    <source>
        <dbReference type="EMBL" id="EAY03174.1"/>
    </source>
</evidence>
<dbReference type="Gene3D" id="3.80.10.10">
    <property type="entry name" value="Ribonuclease Inhibitor"/>
    <property type="match status" value="2"/>
</dbReference>
<dbReference type="InParanoid" id="A2EW26"/>